<dbReference type="CDD" id="cd00063">
    <property type="entry name" value="FN3"/>
    <property type="match status" value="1"/>
</dbReference>
<feature type="domain" description="Fibronectin type-III" evidence="3">
    <location>
        <begin position="332"/>
        <end position="423"/>
    </location>
</feature>
<dbReference type="PROSITE" id="PS50835">
    <property type="entry name" value="IG_LIKE"/>
    <property type="match status" value="2"/>
</dbReference>
<evidence type="ECO:0000256" key="1">
    <source>
        <dbReference type="SAM" id="Phobius"/>
    </source>
</evidence>
<dbReference type="SUPFAM" id="SSF49265">
    <property type="entry name" value="Fibronectin type III"/>
    <property type="match status" value="1"/>
</dbReference>
<dbReference type="InterPro" id="IPR013783">
    <property type="entry name" value="Ig-like_fold"/>
</dbReference>
<dbReference type="Proteomes" id="UP000005408">
    <property type="component" value="Unassembled WGS sequence"/>
</dbReference>
<evidence type="ECO:0008006" key="6">
    <source>
        <dbReference type="Google" id="ProtNLM"/>
    </source>
</evidence>
<dbReference type="InterPro" id="IPR036179">
    <property type="entry name" value="Ig-like_dom_sf"/>
</dbReference>
<dbReference type="Gene3D" id="2.60.40.10">
    <property type="entry name" value="Immunoglobulins"/>
    <property type="match status" value="4"/>
</dbReference>
<evidence type="ECO:0000313" key="4">
    <source>
        <dbReference type="EnsemblMetazoa" id="G32655.1:cds"/>
    </source>
</evidence>
<evidence type="ECO:0000259" key="2">
    <source>
        <dbReference type="PROSITE" id="PS50835"/>
    </source>
</evidence>
<dbReference type="InterPro" id="IPR007110">
    <property type="entry name" value="Ig-like_dom"/>
</dbReference>
<dbReference type="AlphaFoldDB" id="A0A8W8MF48"/>
<dbReference type="InterPro" id="IPR003961">
    <property type="entry name" value="FN3_dom"/>
</dbReference>
<dbReference type="SMART" id="SM00409">
    <property type="entry name" value="IG"/>
    <property type="match status" value="3"/>
</dbReference>
<evidence type="ECO:0000259" key="3">
    <source>
        <dbReference type="PROSITE" id="PS50853"/>
    </source>
</evidence>
<dbReference type="InterPro" id="IPR036116">
    <property type="entry name" value="FN3_sf"/>
</dbReference>
<keyword evidence="5" id="KW-1185">Reference proteome</keyword>
<feature type="domain" description="Ig-like" evidence="2">
    <location>
        <begin position="26"/>
        <end position="128"/>
    </location>
</feature>
<sequence length="531" mass="59226">MQLCALCVFKFPFARLVLDIYVLLLPQIYCLERIYGREGDNLTLVCPVLLPVNATKTTWRGPPSYLILSINGEINSNLERKDRLSVILNAATGIYNLVIMNLNRLEDEGTYSCIVSASTFEQTSVKVAFYDIPSITVFQANQRQEVNELSPFGLTCNVKSSTPTNMSIRNQDTGEVIVAGVFTDTLNFTETSAKCYQTADYICTATNVGGSIESSPVKIFVHCGPRPLNGIYFQKLYATLGSSIDLSVNVTGYPLPKSEWTFISTTKKTFFSSFMGTNTSLNITTGSYQLRKTSMEEDEFGLYTLHLINNIGKFTTYFYVLTEVSKGGILEVPENISVICSTENVAFLSWTTKQLTDSTNAHAFVVSYRRLDSHQVLNSSTIIGTSAMLTNLVKNAVYSFTVIAISSKGEKASTSLTCTVPEASTTVYLLGALVGVFVIVCISQLVYIVIWKVYHSKRKEKSTIDKTGRGGDYFMQDITRIEDHQYQTITSDDKNKQCNQKTLENIKHTKSKTAHEIILREKEDDQYQNLP</sequence>
<feature type="transmembrane region" description="Helical" evidence="1">
    <location>
        <begin position="427"/>
        <end position="451"/>
    </location>
</feature>
<feature type="domain" description="Ig-like" evidence="2">
    <location>
        <begin position="133"/>
        <end position="220"/>
    </location>
</feature>
<accession>A0A8W8MF48</accession>
<keyword evidence="1" id="KW-1133">Transmembrane helix</keyword>
<dbReference type="PANTHER" id="PTHR46013">
    <property type="entry name" value="VASCULAR CELL ADHESION MOLECULE 1"/>
    <property type="match status" value="1"/>
</dbReference>
<keyword evidence="1" id="KW-0472">Membrane</keyword>
<proteinExistence type="predicted"/>
<evidence type="ECO:0000313" key="5">
    <source>
        <dbReference type="Proteomes" id="UP000005408"/>
    </source>
</evidence>
<dbReference type="PROSITE" id="PS50853">
    <property type="entry name" value="FN3"/>
    <property type="match status" value="1"/>
</dbReference>
<reference evidence="4" key="1">
    <citation type="submission" date="2022-08" db="UniProtKB">
        <authorList>
            <consortium name="EnsemblMetazoa"/>
        </authorList>
    </citation>
    <scope>IDENTIFICATION</scope>
    <source>
        <strain evidence="4">05x7-T-G4-1.051#20</strain>
    </source>
</reference>
<dbReference type="SUPFAM" id="SSF48726">
    <property type="entry name" value="Immunoglobulin"/>
    <property type="match status" value="3"/>
</dbReference>
<keyword evidence="1" id="KW-0812">Transmembrane</keyword>
<dbReference type="InterPro" id="IPR003599">
    <property type="entry name" value="Ig_sub"/>
</dbReference>
<organism evidence="4 5">
    <name type="scientific">Magallana gigas</name>
    <name type="common">Pacific oyster</name>
    <name type="synonym">Crassostrea gigas</name>
    <dbReference type="NCBI Taxonomy" id="29159"/>
    <lineage>
        <taxon>Eukaryota</taxon>
        <taxon>Metazoa</taxon>
        <taxon>Spiralia</taxon>
        <taxon>Lophotrochozoa</taxon>
        <taxon>Mollusca</taxon>
        <taxon>Bivalvia</taxon>
        <taxon>Autobranchia</taxon>
        <taxon>Pteriomorphia</taxon>
        <taxon>Ostreida</taxon>
        <taxon>Ostreoidea</taxon>
        <taxon>Ostreidae</taxon>
        <taxon>Magallana</taxon>
    </lineage>
</organism>
<dbReference type="SMART" id="SM00060">
    <property type="entry name" value="FN3"/>
    <property type="match status" value="1"/>
</dbReference>
<protein>
    <recommendedName>
        <fullName evidence="6">Ig-like domain-containing protein</fullName>
    </recommendedName>
</protein>
<dbReference type="PANTHER" id="PTHR46013:SF4">
    <property type="entry name" value="B-CELL RECEPTOR CD22-RELATED"/>
    <property type="match status" value="1"/>
</dbReference>
<name>A0A8W8MF48_MAGGI</name>
<dbReference type="Pfam" id="PF00041">
    <property type="entry name" value="fn3"/>
    <property type="match status" value="1"/>
</dbReference>
<dbReference type="EnsemblMetazoa" id="G32655.1">
    <property type="protein sequence ID" value="G32655.1:cds"/>
    <property type="gene ID" value="G32655"/>
</dbReference>